<feature type="compositionally biased region" description="Basic and acidic residues" evidence="2">
    <location>
        <begin position="87"/>
        <end position="97"/>
    </location>
</feature>
<gene>
    <name evidence="4" type="primary">LOC119639290</name>
</gene>
<organism evidence="3 4">
    <name type="scientific">Glossina fuscipes</name>
    <dbReference type="NCBI Taxonomy" id="7396"/>
    <lineage>
        <taxon>Eukaryota</taxon>
        <taxon>Metazoa</taxon>
        <taxon>Ecdysozoa</taxon>
        <taxon>Arthropoda</taxon>
        <taxon>Hexapoda</taxon>
        <taxon>Insecta</taxon>
        <taxon>Pterygota</taxon>
        <taxon>Neoptera</taxon>
        <taxon>Endopterygota</taxon>
        <taxon>Diptera</taxon>
        <taxon>Brachycera</taxon>
        <taxon>Muscomorpha</taxon>
        <taxon>Hippoboscoidea</taxon>
        <taxon>Glossinidae</taxon>
        <taxon>Glossina</taxon>
    </lineage>
</organism>
<dbReference type="AlphaFoldDB" id="A0A9C5YZP7"/>
<keyword evidence="3" id="KW-1185">Reference proteome</keyword>
<sequence length="236" mass="27732">MLSRKKICLYPLKGDACEHEKKKDLPSALEWELRKSNNVCSSKARTSRECGTKPDHLATEWELREQQQLAVNDNEQSCANTLGAKSSECEAKEEDHSTSQSNLLDKDNNRDLFNTLKKEYEERFTYLEEELRNYRASVLTGNDKISTMDQRMQTMISEKQILEEKLKQSHNGHEQLDVLRKHYEDRITRLEQDLHNYQLSAKTHNSQISELEKRMQSLVKEKQLLEEEVKQKAFQQ</sequence>
<feature type="region of interest" description="Disordered" evidence="2">
    <location>
        <begin position="87"/>
        <end position="107"/>
    </location>
</feature>
<feature type="coiled-coil region" evidence="1">
    <location>
        <begin position="173"/>
        <end position="235"/>
    </location>
</feature>
<dbReference type="KEGG" id="gfs:119639290"/>
<proteinExistence type="predicted"/>
<dbReference type="SUPFAM" id="SSF90257">
    <property type="entry name" value="Myosin rod fragments"/>
    <property type="match status" value="1"/>
</dbReference>
<name>A0A9C5YZP7_9MUSC</name>
<evidence type="ECO:0000256" key="2">
    <source>
        <dbReference type="SAM" id="MobiDB-lite"/>
    </source>
</evidence>
<protein>
    <submittedName>
        <fullName evidence="4">Uncharacterized protein LOC119639290</fullName>
    </submittedName>
</protein>
<keyword evidence="1" id="KW-0175">Coiled coil</keyword>
<dbReference type="Proteomes" id="UP000092443">
    <property type="component" value="Unplaced"/>
</dbReference>
<evidence type="ECO:0000313" key="3">
    <source>
        <dbReference type="Proteomes" id="UP000092443"/>
    </source>
</evidence>
<accession>A0A9C5YZP7</accession>
<dbReference type="GeneID" id="119639290"/>
<evidence type="ECO:0000256" key="1">
    <source>
        <dbReference type="SAM" id="Coils"/>
    </source>
</evidence>
<reference evidence="4" key="1">
    <citation type="submission" date="2025-08" db="UniProtKB">
        <authorList>
            <consortium name="RefSeq"/>
        </authorList>
    </citation>
    <scope>IDENTIFICATION</scope>
    <source>
        <tissue evidence="4">Whole body pupa</tissue>
    </source>
</reference>
<evidence type="ECO:0000313" key="4">
    <source>
        <dbReference type="RefSeq" id="XP_037892515.1"/>
    </source>
</evidence>
<dbReference type="RefSeq" id="XP_037892515.1">
    <property type="nucleotide sequence ID" value="XM_038036587.1"/>
</dbReference>